<feature type="transmembrane region" description="Helical" evidence="10">
    <location>
        <begin position="12"/>
        <end position="30"/>
    </location>
</feature>
<feature type="transmembrane region" description="Helical" evidence="10">
    <location>
        <begin position="602"/>
        <end position="621"/>
    </location>
</feature>
<evidence type="ECO:0000259" key="12">
    <source>
        <dbReference type="PROSITE" id="PS51352"/>
    </source>
</evidence>
<organism evidence="13 14">
    <name type="scientific">Oopsacas minuta</name>
    <dbReference type="NCBI Taxonomy" id="111878"/>
    <lineage>
        <taxon>Eukaryota</taxon>
        <taxon>Metazoa</taxon>
        <taxon>Porifera</taxon>
        <taxon>Hexactinellida</taxon>
        <taxon>Hexasterophora</taxon>
        <taxon>Lyssacinosida</taxon>
        <taxon>Leucopsacidae</taxon>
        <taxon>Oopsacas</taxon>
    </lineage>
</organism>
<dbReference type="InterPro" id="IPR039798">
    <property type="entry name" value="Sulfhydryl_oxidase"/>
</dbReference>
<dbReference type="InterPro" id="IPR036249">
    <property type="entry name" value="Thioredoxin-like_sf"/>
</dbReference>
<dbReference type="Pfam" id="PF18371">
    <property type="entry name" value="FAD_SOX"/>
    <property type="match status" value="1"/>
</dbReference>
<protein>
    <recommendedName>
        <fullName evidence="10">Sulfhydryl oxidase</fullName>
        <ecNumber evidence="10">1.8.3.2</ecNumber>
    </recommendedName>
</protein>
<dbReference type="Proteomes" id="UP001165289">
    <property type="component" value="Unassembled WGS sequence"/>
</dbReference>
<keyword evidence="10" id="KW-0472">Membrane</keyword>
<sequence>MQVVTPELTLKYIILSIWLAIPFSLYAVPLRSVCSLYSDSPNIQCLTASNVASHVGNSPTLWLIEFYSSSCGHCIAFAPTYRELSNSIKTWNKFIRLAVLDCATSMNRATCQEFKVYYFPSFKSISPFSDVDGDKFAISRRDIPSITNLLTDLVIENKQKYNEDIKAYIQQLEPLYCDMDLDQLFESSREVCILLIAELAGSYTGKQVMLDVADQTMHRTDIKIRRLLITENTDCPLIPSTQYASDVPHLIFFRNATLTLQYHSNLDDARTHYTSIISQLITSSRSVTKLSDSEIENAVHLPNSVKDVSNKDENSGLELGEVLFNRIRHGFTTSDIINSVSYSLRHEVSLKEQISGEDINSLLNYLLMLDHILPQLHPKTSTLLSALIKELTRFTSSPSHVVSHSMTGREWDLLVSDKLDKSVFPINPRWVGCRGSKPYLRGYTCGLWVLFHLSLTHVSLEVDTDPELSAVNVAAIIKEYIVRFFSCADCKLHFVRMSTRLELQITTDREAVMWFWIAHNKINERLKDDSSTDPIAPKIQFPPQDICPSCRFSAPILNPTSEVFSLNSVTWNTTEVHNFLMSYYNRHKKEKLGDPVIFSQHLVPICYLFYGLIILLLIFLVRKICHRKQRILNRFKQY</sequence>
<dbReference type="GO" id="GO:0016971">
    <property type="term" value="F:flavin-dependent sulfhydryl oxidase activity"/>
    <property type="evidence" value="ECO:0007669"/>
    <property type="project" value="InterPro"/>
</dbReference>
<dbReference type="PROSITE" id="PS51324">
    <property type="entry name" value="ERV_ALR"/>
    <property type="match status" value="1"/>
</dbReference>
<evidence type="ECO:0000256" key="5">
    <source>
        <dbReference type="ARBA" id="ARBA00022827"/>
    </source>
</evidence>
<keyword evidence="10" id="KW-1133">Transmembrane helix</keyword>
<feature type="domain" description="Thioredoxin" evidence="12">
    <location>
        <begin position="14"/>
        <end position="155"/>
    </location>
</feature>
<evidence type="ECO:0000256" key="1">
    <source>
        <dbReference type="ARBA" id="ARBA00001974"/>
    </source>
</evidence>
<keyword evidence="4" id="KW-0732">Signal</keyword>
<evidence type="ECO:0000256" key="6">
    <source>
        <dbReference type="ARBA" id="ARBA00023002"/>
    </source>
</evidence>
<comment type="cofactor">
    <cofactor evidence="1 10">
        <name>FAD</name>
        <dbReference type="ChEBI" id="CHEBI:57692"/>
    </cofactor>
</comment>
<dbReference type="PANTHER" id="PTHR22897:SF8">
    <property type="entry name" value="SULFHYDRYL OXIDASE"/>
    <property type="match status" value="1"/>
</dbReference>
<comment type="similarity">
    <text evidence="2">Belongs to the quiescin-sulfhydryl oxidase (QSOX) family.</text>
</comment>
<gene>
    <name evidence="13" type="ORF">LOD99_13675</name>
</gene>
<comment type="catalytic activity">
    <reaction evidence="9 10">
        <text>2 R'C(R)SH + O2 = R'C(R)S-S(R)CR' + H2O2</text>
        <dbReference type="Rhea" id="RHEA:17357"/>
        <dbReference type="ChEBI" id="CHEBI:15379"/>
        <dbReference type="ChEBI" id="CHEBI:16240"/>
        <dbReference type="ChEBI" id="CHEBI:16520"/>
        <dbReference type="ChEBI" id="CHEBI:17412"/>
        <dbReference type="EC" id="1.8.3.2"/>
    </reaction>
</comment>
<dbReference type="InterPro" id="IPR036774">
    <property type="entry name" value="ERV/ALR_sulphydryl_oxid_sf"/>
</dbReference>
<dbReference type="AlphaFoldDB" id="A0AAV7KHX1"/>
<evidence type="ECO:0000256" key="8">
    <source>
        <dbReference type="ARBA" id="ARBA00023180"/>
    </source>
</evidence>
<dbReference type="SUPFAM" id="SSF69000">
    <property type="entry name" value="FAD-dependent thiol oxidase"/>
    <property type="match status" value="1"/>
</dbReference>
<keyword evidence="14" id="KW-1185">Reference proteome</keyword>
<dbReference type="PANTHER" id="PTHR22897">
    <property type="entry name" value="QUIESCIN Q6-RELATED SULFHYDRYL OXIDASE"/>
    <property type="match status" value="1"/>
</dbReference>
<keyword evidence="8" id="KW-0325">Glycoprotein</keyword>
<evidence type="ECO:0000256" key="4">
    <source>
        <dbReference type="ARBA" id="ARBA00022729"/>
    </source>
</evidence>
<dbReference type="GO" id="GO:0005615">
    <property type="term" value="C:extracellular space"/>
    <property type="evidence" value="ECO:0007669"/>
    <property type="project" value="TreeGrafter"/>
</dbReference>
<name>A0AAV7KHX1_9METZ</name>
<dbReference type="Pfam" id="PF00085">
    <property type="entry name" value="Thioredoxin"/>
    <property type="match status" value="1"/>
</dbReference>
<reference evidence="13 14" key="1">
    <citation type="journal article" date="2023" name="BMC Biol.">
        <title>The compact genome of the sponge Oopsacas minuta (Hexactinellida) is lacking key metazoan core genes.</title>
        <authorList>
            <person name="Santini S."/>
            <person name="Schenkelaars Q."/>
            <person name="Jourda C."/>
            <person name="Duchesne M."/>
            <person name="Belahbib H."/>
            <person name="Rocher C."/>
            <person name="Selva M."/>
            <person name="Riesgo A."/>
            <person name="Vervoort M."/>
            <person name="Leys S.P."/>
            <person name="Kodjabachian L."/>
            <person name="Le Bivic A."/>
            <person name="Borchiellini C."/>
            <person name="Claverie J.M."/>
            <person name="Renard E."/>
        </authorList>
    </citation>
    <scope>NUCLEOTIDE SEQUENCE [LARGE SCALE GENOMIC DNA]</scope>
    <source>
        <strain evidence="13">SPO-2</strain>
    </source>
</reference>
<dbReference type="InterPro" id="IPR042568">
    <property type="entry name" value="QSOX_FAD-bd_sf"/>
</dbReference>
<feature type="domain" description="ERV/ALR sulfhydryl oxidase" evidence="11">
    <location>
        <begin position="436"/>
        <end position="540"/>
    </location>
</feature>
<evidence type="ECO:0000259" key="11">
    <source>
        <dbReference type="PROSITE" id="PS51324"/>
    </source>
</evidence>
<dbReference type="InterPro" id="IPR013766">
    <property type="entry name" value="Thioredoxin_domain"/>
</dbReference>
<dbReference type="InterPro" id="IPR017905">
    <property type="entry name" value="ERV/ALR_sulphydryl_oxidase"/>
</dbReference>
<accession>A0AAV7KHX1</accession>
<evidence type="ECO:0000256" key="3">
    <source>
        <dbReference type="ARBA" id="ARBA00022630"/>
    </source>
</evidence>
<dbReference type="GO" id="GO:0003756">
    <property type="term" value="F:protein disulfide isomerase activity"/>
    <property type="evidence" value="ECO:0007669"/>
    <property type="project" value="TreeGrafter"/>
</dbReference>
<dbReference type="Gene3D" id="1.20.120.310">
    <property type="entry name" value="ERV/ALR sulfhydryl oxidase domain"/>
    <property type="match status" value="1"/>
</dbReference>
<evidence type="ECO:0000256" key="10">
    <source>
        <dbReference type="RuleBase" id="RU371123"/>
    </source>
</evidence>
<dbReference type="EC" id="1.8.3.2" evidence="10"/>
<dbReference type="Gene3D" id="1.20.120.1960">
    <property type="entry name" value="QSOX sulfhydryl oxidase domain"/>
    <property type="match status" value="1"/>
</dbReference>
<keyword evidence="6 10" id="KW-0560">Oxidoreductase</keyword>
<dbReference type="Pfam" id="PF04777">
    <property type="entry name" value="Evr1_Alr"/>
    <property type="match status" value="1"/>
</dbReference>
<evidence type="ECO:0000313" key="14">
    <source>
        <dbReference type="Proteomes" id="UP001165289"/>
    </source>
</evidence>
<evidence type="ECO:0000313" key="13">
    <source>
        <dbReference type="EMBL" id="KAI6660952.1"/>
    </source>
</evidence>
<proteinExistence type="inferred from homology"/>
<dbReference type="GO" id="GO:0000139">
    <property type="term" value="C:Golgi membrane"/>
    <property type="evidence" value="ECO:0007669"/>
    <property type="project" value="TreeGrafter"/>
</dbReference>
<keyword evidence="5 10" id="KW-0274">FAD</keyword>
<keyword evidence="3 10" id="KW-0285">Flavoprotein</keyword>
<keyword evidence="10" id="KW-0812">Transmembrane</keyword>
<dbReference type="PROSITE" id="PS51352">
    <property type="entry name" value="THIOREDOXIN_2"/>
    <property type="match status" value="1"/>
</dbReference>
<evidence type="ECO:0000256" key="2">
    <source>
        <dbReference type="ARBA" id="ARBA00006041"/>
    </source>
</evidence>
<keyword evidence="7" id="KW-1015">Disulfide bond</keyword>
<dbReference type="InterPro" id="IPR040986">
    <property type="entry name" value="QSOX_FAD-bd_dom"/>
</dbReference>
<dbReference type="GO" id="GO:0006457">
    <property type="term" value="P:protein folding"/>
    <property type="evidence" value="ECO:0007669"/>
    <property type="project" value="TreeGrafter"/>
</dbReference>
<evidence type="ECO:0000256" key="9">
    <source>
        <dbReference type="ARBA" id="ARBA00048864"/>
    </source>
</evidence>
<dbReference type="EMBL" id="JAKMXF010000022">
    <property type="protein sequence ID" value="KAI6660952.1"/>
    <property type="molecule type" value="Genomic_DNA"/>
</dbReference>
<comment type="caution">
    <text evidence="13">The sequence shown here is derived from an EMBL/GenBank/DDBJ whole genome shotgun (WGS) entry which is preliminary data.</text>
</comment>
<dbReference type="Gene3D" id="3.40.30.10">
    <property type="entry name" value="Glutaredoxin"/>
    <property type="match status" value="2"/>
</dbReference>
<comment type="caution">
    <text evidence="10">Lacks conserved residue(s) required for the propagation of feature annotation.</text>
</comment>
<evidence type="ECO:0000256" key="7">
    <source>
        <dbReference type="ARBA" id="ARBA00023157"/>
    </source>
</evidence>
<dbReference type="SUPFAM" id="SSF52833">
    <property type="entry name" value="Thioredoxin-like"/>
    <property type="match status" value="1"/>
</dbReference>